<keyword evidence="2" id="KW-1185">Reference proteome</keyword>
<dbReference type="OrthoDB" id="8069523at2"/>
<protein>
    <submittedName>
        <fullName evidence="1">Uncharacterized protein</fullName>
    </submittedName>
</protein>
<comment type="caution">
    <text evidence="1">The sequence shown here is derived from an EMBL/GenBank/DDBJ whole genome shotgun (WGS) entry which is preliminary data.</text>
</comment>
<gene>
    <name evidence="1" type="ORF">D3227_34350</name>
</gene>
<dbReference type="Proteomes" id="UP000272706">
    <property type="component" value="Unassembled WGS sequence"/>
</dbReference>
<sequence length="190" mass="21514">MLTRRGFLIGAGGLLTAAFAKDAQSFIRRTGQPLLASPAEVADTMYWYEGGEQGYLLTIGPWDFCPPPPTWREFFSSEGIAHRAEPEIHALWEERGIGPEDYDDPVDGWFWETRFDLETSPCARAYRLLNKLDLGPKLRRGSDEPHLIFRKGDLANADSRWVDARDELTLSLLQARLIDLKLPIRIAQGI</sequence>
<evidence type="ECO:0000313" key="1">
    <source>
        <dbReference type="EMBL" id="RJT28400.1"/>
    </source>
</evidence>
<dbReference type="RefSeq" id="WP_120018573.1">
    <property type="nucleotide sequence ID" value="NZ_QZWZ01000052.1"/>
</dbReference>
<organism evidence="1 2">
    <name type="scientific">Mesorhizobium waimense</name>
    <dbReference type="NCBI Taxonomy" id="1300307"/>
    <lineage>
        <taxon>Bacteria</taxon>
        <taxon>Pseudomonadati</taxon>
        <taxon>Pseudomonadota</taxon>
        <taxon>Alphaproteobacteria</taxon>
        <taxon>Hyphomicrobiales</taxon>
        <taxon>Phyllobacteriaceae</taxon>
        <taxon>Mesorhizobium</taxon>
    </lineage>
</organism>
<evidence type="ECO:0000313" key="2">
    <source>
        <dbReference type="Proteomes" id="UP000272706"/>
    </source>
</evidence>
<dbReference type="AlphaFoldDB" id="A0A3A5K039"/>
<dbReference type="EMBL" id="QZWZ01000052">
    <property type="protein sequence ID" value="RJT28400.1"/>
    <property type="molecule type" value="Genomic_DNA"/>
</dbReference>
<name>A0A3A5K039_9HYPH</name>
<reference evidence="1 2" key="1">
    <citation type="submission" date="2018-09" db="EMBL/GenBank/DDBJ databases">
        <title>Mesorhizobium carmichaelinearum sp. nov. isolated from Carmichaelinea spp. root nodules in New Zealand.</title>
        <authorList>
            <person name="De Meyer S.E."/>
        </authorList>
    </citation>
    <scope>NUCLEOTIDE SEQUENCE [LARGE SCALE GENOMIC DNA]</scope>
    <source>
        <strain evidence="1 2">ICMP19557</strain>
    </source>
</reference>
<accession>A0A3A5K039</accession>
<proteinExistence type="predicted"/>